<dbReference type="EMBL" id="CAJNNV010004363">
    <property type="protein sequence ID" value="CAE8590600.1"/>
    <property type="molecule type" value="Genomic_DNA"/>
</dbReference>
<comment type="caution">
    <text evidence="2">The sequence shown here is derived from an EMBL/GenBank/DDBJ whole genome shotgun (WGS) entry which is preliminary data.</text>
</comment>
<feature type="compositionally biased region" description="Low complexity" evidence="1">
    <location>
        <begin position="446"/>
        <end position="457"/>
    </location>
</feature>
<dbReference type="OrthoDB" id="10267535at2759"/>
<evidence type="ECO:0000313" key="2">
    <source>
        <dbReference type="EMBL" id="CAE8590600.1"/>
    </source>
</evidence>
<sequence>MRWTLALTLRQNASEQLAASATAGSFQEAIVAEPSVASLFRQEDVPLPPGSSRTVAGRFWIGAAGSVRPDVNCFTEGVTWESCCHSRHGPGGNAQCWGTDSTGSGRVFTWDLCCGHRYSLTFEGFWRSSNELRASTASNSCSVLGPEGQELCRWALSRTAVARHTRRTAQRLQAEAAQSCTGRAERPKTSRGSIPVLGFPVAFDTKKLSLRALQSIDFPVDRLVLIASGNSTHLPQLVAAARRIRPDLEVVESLPSRNLGCAGGWNSVVATAPSAKWWLISSHDVAFPPGALARIAARMADEEEADAVLACKLLSSGKPAPDMENRPLFLRSFGQLGAKIETKWFLPKGDAPGVQVKHNNLVAFVLTRAAVANAGLFDENYWPAYAEDWDYLERVFHFGGRWDVDFSIQLIHGPEMKQEPLSETVAPSDAVQYSGTWSFAAPTVPSGSENVSSRSSSDGQVPKDPEPSTERATLLEQLQAAGNYVYLKQKFGVLRFGDWSQGSFDYAGAGPFGHGRSWNDWVLDPTRLACIQDVHTFNQLRASLGLPASLQCGYDTRLLQGEDQES</sequence>
<feature type="region of interest" description="Disordered" evidence="1">
    <location>
        <begin position="444"/>
        <end position="470"/>
    </location>
</feature>
<dbReference type="InterPro" id="IPR029044">
    <property type="entry name" value="Nucleotide-diphossugar_trans"/>
</dbReference>
<keyword evidence="3" id="KW-1185">Reference proteome</keyword>
<proteinExistence type="predicted"/>
<dbReference type="SUPFAM" id="SSF53448">
    <property type="entry name" value="Nucleotide-diphospho-sugar transferases"/>
    <property type="match status" value="1"/>
</dbReference>
<reference evidence="2" key="1">
    <citation type="submission" date="2021-02" db="EMBL/GenBank/DDBJ databases">
        <authorList>
            <person name="Dougan E. K."/>
            <person name="Rhodes N."/>
            <person name="Thang M."/>
            <person name="Chan C."/>
        </authorList>
    </citation>
    <scope>NUCLEOTIDE SEQUENCE</scope>
</reference>
<accession>A0A813DRR9</accession>
<evidence type="ECO:0000313" key="3">
    <source>
        <dbReference type="Proteomes" id="UP000654075"/>
    </source>
</evidence>
<protein>
    <submittedName>
        <fullName evidence="2">Uncharacterized protein</fullName>
    </submittedName>
</protein>
<dbReference type="Gene3D" id="3.90.550.10">
    <property type="entry name" value="Spore Coat Polysaccharide Biosynthesis Protein SpsA, Chain A"/>
    <property type="match status" value="1"/>
</dbReference>
<gene>
    <name evidence="2" type="ORF">PGLA1383_LOCUS9318</name>
</gene>
<dbReference type="AlphaFoldDB" id="A0A813DRR9"/>
<name>A0A813DRR9_POLGL</name>
<organism evidence="2 3">
    <name type="scientific">Polarella glacialis</name>
    <name type="common">Dinoflagellate</name>
    <dbReference type="NCBI Taxonomy" id="89957"/>
    <lineage>
        <taxon>Eukaryota</taxon>
        <taxon>Sar</taxon>
        <taxon>Alveolata</taxon>
        <taxon>Dinophyceae</taxon>
        <taxon>Suessiales</taxon>
        <taxon>Suessiaceae</taxon>
        <taxon>Polarella</taxon>
    </lineage>
</organism>
<evidence type="ECO:0000256" key="1">
    <source>
        <dbReference type="SAM" id="MobiDB-lite"/>
    </source>
</evidence>
<dbReference type="Proteomes" id="UP000654075">
    <property type="component" value="Unassembled WGS sequence"/>
</dbReference>